<dbReference type="Proteomes" id="UP000034653">
    <property type="component" value="Unassembled WGS sequence"/>
</dbReference>
<dbReference type="EMBL" id="LCLG01000009">
    <property type="protein sequence ID" value="KKU12050.1"/>
    <property type="molecule type" value="Genomic_DNA"/>
</dbReference>
<gene>
    <name evidence="2" type="ORF">UX19_C0009G0005</name>
</gene>
<comment type="caution">
    <text evidence="2">The sequence shown here is derived from an EMBL/GenBank/DDBJ whole genome shotgun (WGS) entry which is preliminary data.</text>
</comment>
<accession>A0A0G1QTS4</accession>
<name>A0A0G1QTS4_9BACT</name>
<sequence>MKLGALFVATLLVVIGAVAARLNGQEPMGETLSSEVEQEESPSETPTQIPTPSDTATPTSQPTILAPSGNISTFIYPGARVITTTSTSATLESGENPDKITDWYKDKIVGLGMNVKSFVTTKANDRVLNKLAGTDGKREINVEISKDEGSILVIVSIKLANF</sequence>
<evidence type="ECO:0000313" key="2">
    <source>
        <dbReference type="EMBL" id="KKU12050.1"/>
    </source>
</evidence>
<feature type="compositionally biased region" description="Polar residues" evidence="1">
    <location>
        <begin position="50"/>
        <end position="63"/>
    </location>
</feature>
<evidence type="ECO:0000256" key="1">
    <source>
        <dbReference type="SAM" id="MobiDB-lite"/>
    </source>
</evidence>
<organism evidence="2 3">
    <name type="scientific">Candidatus Woesebacteria bacterium GW2011_GWA1_45_8</name>
    <dbReference type="NCBI Taxonomy" id="1618559"/>
    <lineage>
        <taxon>Bacteria</taxon>
        <taxon>Candidatus Woeseibacteriota</taxon>
    </lineage>
</organism>
<reference evidence="2 3" key="1">
    <citation type="journal article" date="2015" name="Nature">
        <title>rRNA introns, odd ribosomes, and small enigmatic genomes across a large radiation of phyla.</title>
        <authorList>
            <person name="Brown C.T."/>
            <person name="Hug L.A."/>
            <person name="Thomas B.C."/>
            <person name="Sharon I."/>
            <person name="Castelle C.J."/>
            <person name="Singh A."/>
            <person name="Wilkins M.J."/>
            <person name="Williams K.H."/>
            <person name="Banfield J.F."/>
        </authorList>
    </citation>
    <scope>NUCLEOTIDE SEQUENCE [LARGE SCALE GENOMIC DNA]</scope>
</reference>
<dbReference type="AlphaFoldDB" id="A0A0G1QTS4"/>
<proteinExistence type="predicted"/>
<evidence type="ECO:0000313" key="3">
    <source>
        <dbReference type="Proteomes" id="UP000034653"/>
    </source>
</evidence>
<protein>
    <submittedName>
        <fullName evidence="2">Uncharacterized protein</fullName>
    </submittedName>
</protein>
<feature type="region of interest" description="Disordered" evidence="1">
    <location>
        <begin position="26"/>
        <end position="63"/>
    </location>
</feature>